<name>A0A1G6Z3Y3_9PROT</name>
<proteinExistence type="predicted"/>
<dbReference type="Gene3D" id="3.30.420.130">
    <property type="entry name" value="Dinitrogenase iron-molybdenum cofactor biosynthesis domain"/>
    <property type="match status" value="1"/>
</dbReference>
<gene>
    <name evidence="2" type="ORF">SAMN05421720_102240</name>
</gene>
<evidence type="ECO:0000313" key="3">
    <source>
        <dbReference type="Proteomes" id="UP000199412"/>
    </source>
</evidence>
<protein>
    <submittedName>
        <fullName evidence="2">Uncharacterized protein</fullName>
    </submittedName>
</protein>
<dbReference type="STRING" id="69960.SAMN05421720_102240"/>
<feature type="compositionally biased region" description="Basic and acidic residues" evidence="1">
    <location>
        <begin position="123"/>
        <end position="137"/>
    </location>
</feature>
<evidence type="ECO:0000256" key="1">
    <source>
        <dbReference type="SAM" id="MobiDB-lite"/>
    </source>
</evidence>
<dbReference type="InterPro" id="IPR036105">
    <property type="entry name" value="DiNase_FeMo-co_biosyn_sf"/>
</dbReference>
<dbReference type="OrthoDB" id="9797941at2"/>
<feature type="compositionally biased region" description="Basic residues" evidence="1">
    <location>
        <begin position="145"/>
        <end position="155"/>
    </location>
</feature>
<dbReference type="Proteomes" id="UP000199412">
    <property type="component" value="Unassembled WGS sequence"/>
</dbReference>
<accession>A0A1G6Z3Y3</accession>
<organism evidence="2 3">
    <name type="scientific">Rhodospira trueperi</name>
    <dbReference type="NCBI Taxonomy" id="69960"/>
    <lineage>
        <taxon>Bacteria</taxon>
        <taxon>Pseudomonadati</taxon>
        <taxon>Pseudomonadota</taxon>
        <taxon>Alphaproteobacteria</taxon>
        <taxon>Rhodospirillales</taxon>
        <taxon>Rhodospirillaceae</taxon>
        <taxon>Rhodospira</taxon>
    </lineage>
</organism>
<dbReference type="AlphaFoldDB" id="A0A1G6Z3Y3"/>
<dbReference type="EMBL" id="FNAP01000002">
    <property type="protein sequence ID" value="SDD97328.1"/>
    <property type="molecule type" value="Genomic_DNA"/>
</dbReference>
<evidence type="ECO:0000313" key="2">
    <source>
        <dbReference type="EMBL" id="SDD97328.1"/>
    </source>
</evidence>
<feature type="region of interest" description="Disordered" evidence="1">
    <location>
        <begin position="123"/>
        <end position="164"/>
    </location>
</feature>
<keyword evidence="3" id="KW-1185">Reference proteome</keyword>
<dbReference type="RefSeq" id="WP_143027090.1">
    <property type="nucleotide sequence ID" value="NZ_FNAP01000002.1"/>
</dbReference>
<sequence>MRIGFTSLNFKTITGHAGRTNRFLVFDLAEDGTATELDRLDLPPEMSMHEFHQAGPHPLDALDVLVTKECGAEFITRMAGRGVRVVMSPEDTDPASVLKGIAEGRVNVSGAGAHDCACGHDHHDHDHDHHHGHEHGHGGCCGQHGHGHGHGRRHGSPAAGAGGA</sequence>
<reference evidence="2 3" key="1">
    <citation type="submission" date="2016-10" db="EMBL/GenBank/DDBJ databases">
        <authorList>
            <person name="de Groot N.N."/>
        </authorList>
    </citation>
    <scope>NUCLEOTIDE SEQUENCE [LARGE SCALE GENOMIC DNA]</scope>
    <source>
        <strain evidence="2 3">ATCC 700224</strain>
    </source>
</reference>
<dbReference type="SUPFAM" id="SSF53146">
    <property type="entry name" value="Nitrogenase accessory factor-like"/>
    <property type="match status" value="1"/>
</dbReference>